<gene>
    <name evidence="4" type="primary">glpE</name>
    <name evidence="4" type="ORF">EYC82_08735</name>
</gene>
<evidence type="ECO:0000256" key="2">
    <source>
        <dbReference type="ARBA" id="ARBA00022679"/>
    </source>
</evidence>
<feature type="domain" description="Rhodanese" evidence="3">
    <location>
        <begin position="16"/>
        <end position="99"/>
    </location>
</feature>
<evidence type="ECO:0000259" key="3">
    <source>
        <dbReference type="PROSITE" id="PS50206"/>
    </source>
</evidence>
<dbReference type="SUPFAM" id="SSF52821">
    <property type="entry name" value="Rhodanese/Cell cycle control phosphatase"/>
    <property type="match status" value="1"/>
</dbReference>
<reference evidence="4" key="1">
    <citation type="submission" date="2019-02" db="EMBL/GenBank/DDBJ databases">
        <authorList>
            <person name="Li S.-H."/>
        </authorList>
    </citation>
    <scope>NUCLEOTIDE SEQUENCE</scope>
    <source>
        <strain evidence="4">IMCC11814</strain>
    </source>
</reference>
<keyword evidence="2 4" id="KW-0808">Transferase</keyword>
<organism evidence="4 5">
    <name type="scientific">Candidatus Marimicrobium litorale</name>
    <dbReference type="NCBI Taxonomy" id="2518991"/>
    <lineage>
        <taxon>Bacteria</taxon>
        <taxon>Pseudomonadati</taxon>
        <taxon>Pseudomonadota</taxon>
        <taxon>Gammaproteobacteria</taxon>
        <taxon>Cellvibrionales</taxon>
        <taxon>Halieaceae</taxon>
        <taxon>Marimicrobium</taxon>
    </lineage>
</organism>
<evidence type="ECO:0000313" key="4">
    <source>
        <dbReference type="EMBL" id="MCX2977439.1"/>
    </source>
</evidence>
<evidence type="ECO:0000313" key="5">
    <source>
        <dbReference type="Proteomes" id="UP001143304"/>
    </source>
</evidence>
<dbReference type="Proteomes" id="UP001143304">
    <property type="component" value="Unassembled WGS sequence"/>
</dbReference>
<sequence length="99" mass="10799">MPYKQISIDDAKEFIDAGGVTVADIRDAGAYQSGSIAGAVNIQQDTMDTFLADTDKTLPLIVCCYHGHSSQNAAEYFSEQGFGDVYSVDGGYEAWRQKY</sequence>
<dbReference type="PROSITE" id="PS50206">
    <property type="entry name" value="RHODANESE_3"/>
    <property type="match status" value="1"/>
</dbReference>
<dbReference type="EMBL" id="SHNO01000001">
    <property type="protein sequence ID" value="MCX2977439.1"/>
    <property type="molecule type" value="Genomic_DNA"/>
</dbReference>
<keyword evidence="1" id="KW-0963">Cytoplasm</keyword>
<comment type="caution">
    <text evidence="4">The sequence shown here is derived from an EMBL/GenBank/DDBJ whole genome shotgun (WGS) entry which is preliminary data.</text>
</comment>
<dbReference type="InterPro" id="IPR036873">
    <property type="entry name" value="Rhodanese-like_dom_sf"/>
</dbReference>
<dbReference type="CDD" id="cd01444">
    <property type="entry name" value="GlpE_ST"/>
    <property type="match status" value="1"/>
</dbReference>
<dbReference type="Pfam" id="PF00581">
    <property type="entry name" value="Rhodanese"/>
    <property type="match status" value="1"/>
</dbReference>
<dbReference type="NCBIfam" id="NF001195">
    <property type="entry name" value="PRK00162.1"/>
    <property type="match status" value="1"/>
</dbReference>
<name>A0ABT3T5A1_9GAMM</name>
<protein>
    <submittedName>
        <fullName evidence="4">Thiosulfate sulfurtransferase GlpE</fullName>
        <ecNumber evidence="4">2.8.1.1</ecNumber>
    </submittedName>
</protein>
<dbReference type="InterPro" id="IPR001763">
    <property type="entry name" value="Rhodanese-like_dom"/>
</dbReference>
<dbReference type="GO" id="GO:0004792">
    <property type="term" value="F:thiosulfate-cyanide sulfurtransferase activity"/>
    <property type="evidence" value="ECO:0007669"/>
    <property type="project" value="UniProtKB-EC"/>
</dbReference>
<dbReference type="InterPro" id="IPR023695">
    <property type="entry name" value="Thiosulf_sulfurTrfase"/>
</dbReference>
<dbReference type="RefSeq" id="WP_279249160.1">
    <property type="nucleotide sequence ID" value="NZ_SHNO01000001.1"/>
</dbReference>
<dbReference type="SMART" id="SM00450">
    <property type="entry name" value="RHOD"/>
    <property type="match status" value="1"/>
</dbReference>
<dbReference type="EC" id="2.8.1.1" evidence="4"/>
<proteinExistence type="predicted"/>
<dbReference type="Gene3D" id="3.40.250.10">
    <property type="entry name" value="Rhodanese-like domain"/>
    <property type="match status" value="1"/>
</dbReference>
<dbReference type="PANTHER" id="PTHR43031:SF6">
    <property type="entry name" value="THIOSULFATE SULFURTRANSFERASE GLPE"/>
    <property type="match status" value="1"/>
</dbReference>
<evidence type="ECO:0000256" key="1">
    <source>
        <dbReference type="ARBA" id="ARBA00022490"/>
    </source>
</evidence>
<dbReference type="PANTHER" id="PTHR43031">
    <property type="entry name" value="FAD-DEPENDENT OXIDOREDUCTASE"/>
    <property type="match status" value="1"/>
</dbReference>
<dbReference type="InterPro" id="IPR050229">
    <property type="entry name" value="GlpE_sulfurtransferase"/>
</dbReference>
<accession>A0ABT3T5A1</accession>
<keyword evidence="5" id="KW-1185">Reference proteome</keyword>